<evidence type="ECO:0000256" key="1">
    <source>
        <dbReference type="ARBA" id="ARBA00007958"/>
    </source>
</evidence>
<dbReference type="SFLD" id="SFLDS00003">
    <property type="entry name" value="Haloacid_Dehalogenase"/>
    <property type="match status" value="1"/>
</dbReference>
<proteinExistence type="inferred from homology"/>
<dbReference type="EMBL" id="CP007536">
    <property type="protein sequence ID" value="AIC15702.1"/>
    <property type="molecule type" value="Genomic_DNA"/>
</dbReference>
<dbReference type="OrthoDB" id="31229at2157"/>
<name>A0A060HR88_9ARCH</name>
<dbReference type="InterPro" id="IPR023214">
    <property type="entry name" value="HAD_sf"/>
</dbReference>
<accession>A0A060HR88</accession>
<dbReference type="NCBIfam" id="TIGR01509">
    <property type="entry name" value="HAD-SF-IA-v3"/>
    <property type="match status" value="1"/>
</dbReference>
<comment type="similarity">
    <text evidence="1">Belongs to the HAD-like hydrolase superfamily.</text>
</comment>
<keyword evidence="3" id="KW-1185">Reference proteome</keyword>
<dbReference type="InterPro" id="IPR041492">
    <property type="entry name" value="HAD_2"/>
</dbReference>
<dbReference type="Gene3D" id="1.10.150.240">
    <property type="entry name" value="Putative phosphatase, domain 2"/>
    <property type="match status" value="1"/>
</dbReference>
<protein>
    <submittedName>
        <fullName evidence="2">Putative phosphoserine phosphatase</fullName>
    </submittedName>
</protein>
<dbReference type="SFLD" id="SFLDG01129">
    <property type="entry name" value="C1.5:_HAD__Beta-PGM__Phosphata"/>
    <property type="match status" value="1"/>
</dbReference>
<dbReference type="HOGENOM" id="CLU_045011_13_4_2"/>
<evidence type="ECO:0000313" key="2">
    <source>
        <dbReference type="EMBL" id="AIC15702.1"/>
    </source>
</evidence>
<dbReference type="Proteomes" id="UP000027093">
    <property type="component" value="Chromosome"/>
</dbReference>
<dbReference type="GO" id="GO:0050308">
    <property type="term" value="F:sugar-phosphatase activity"/>
    <property type="evidence" value="ECO:0007669"/>
    <property type="project" value="TreeGrafter"/>
</dbReference>
<dbReference type="Gene3D" id="3.40.50.1000">
    <property type="entry name" value="HAD superfamily/HAD-like"/>
    <property type="match status" value="1"/>
</dbReference>
<evidence type="ECO:0000313" key="3">
    <source>
        <dbReference type="Proteomes" id="UP000027093"/>
    </source>
</evidence>
<dbReference type="InterPro" id="IPR023198">
    <property type="entry name" value="PGP-like_dom2"/>
</dbReference>
<gene>
    <name evidence="2" type="ORF">NVIE_014610</name>
</gene>
<reference evidence="2 3" key="1">
    <citation type="journal article" date="2014" name="Int. J. Syst. Evol. Microbiol.">
        <title>Nitrososphaera viennensis gen. nov., sp. nov., an aerobic and mesophilic, ammonia-oxidizing archaeon from soil and a member of the archaeal phylum Thaumarchaeota.</title>
        <authorList>
            <person name="Stieglmeier M."/>
            <person name="Klingl A."/>
            <person name="Alves R.J."/>
            <person name="Rittmann S.K."/>
            <person name="Melcher M."/>
            <person name="Leisch N."/>
            <person name="Schleper C."/>
        </authorList>
    </citation>
    <scope>NUCLEOTIDE SEQUENCE [LARGE SCALE GENOMIC DNA]</scope>
    <source>
        <strain evidence="2">EN76</strain>
    </source>
</reference>
<dbReference type="InterPro" id="IPR006439">
    <property type="entry name" value="HAD-SF_hydro_IA"/>
</dbReference>
<organism evidence="2 3">
    <name type="scientific">Nitrososphaera viennensis EN76</name>
    <dbReference type="NCBI Taxonomy" id="926571"/>
    <lineage>
        <taxon>Archaea</taxon>
        <taxon>Nitrososphaerota</taxon>
        <taxon>Nitrososphaeria</taxon>
        <taxon>Nitrososphaerales</taxon>
        <taxon>Nitrososphaeraceae</taxon>
        <taxon>Nitrososphaera</taxon>
    </lineage>
</organism>
<dbReference type="PANTHER" id="PTHR43481:SF4">
    <property type="entry name" value="GLYCEROL-1-PHOSPHATE PHOSPHOHYDROLASE 1-RELATED"/>
    <property type="match status" value="1"/>
</dbReference>
<dbReference type="PANTHER" id="PTHR43481">
    <property type="entry name" value="FRUCTOSE-1-PHOSPHATE PHOSPHATASE"/>
    <property type="match status" value="1"/>
</dbReference>
<dbReference type="Pfam" id="PF13419">
    <property type="entry name" value="HAD_2"/>
    <property type="match status" value="1"/>
</dbReference>
<dbReference type="GeneID" id="74946725"/>
<dbReference type="InterPro" id="IPR051806">
    <property type="entry name" value="HAD-like_SPP"/>
</dbReference>
<dbReference type="CDD" id="cd07505">
    <property type="entry name" value="HAD_BPGM-like"/>
    <property type="match status" value="1"/>
</dbReference>
<dbReference type="STRING" id="926571.NVIE_014610"/>
<dbReference type="PRINTS" id="PR00413">
    <property type="entry name" value="HADHALOGNASE"/>
</dbReference>
<dbReference type="AlphaFoldDB" id="A0A060HR88"/>
<dbReference type="SUPFAM" id="SSF56784">
    <property type="entry name" value="HAD-like"/>
    <property type="match status" value="1"/>
</dbReference>
<sequence length="218" mass="24051">MQGIIFDLDGVLVNSMPPHSQAWVQAFQNIASIRIEKRTIYVLEGMRGAELTEKILAEHNSDLSLVKKIMAEKDRLFKEMEKPKAFEGVKEMVESLACPKAVVSGSNKHDVESVLDETIGKEKFDAIITADDIKRGKPDPLAFTTALSRLRVSAKDAVVVENAPLGVRAANNAGISCYVVLNNTPLLHSDFEGIIAKDRIFEKTSSLKGPLKEMCLRQ</sequence>
<dbReference type="KEGG" id="nvn:NVIE_014610"/>
<dbReference type="InterPro" id="IPR036412">
    <property type="entry name" value="HAD-like_sf"/>
</dbReference>
<dbReference type="RefSeq" id="WP_075054654.1">
    <property type="nucleotide sequence ID" value="NZ_CP007536.1"/>
</dbReference>